<feature type="region of interest" description="Disordered" evidence="1">
    <location>
        <begin position="131"/>
        <end position="169"/>
    </location>
</feature>
<feature type="region of interest" description="Disordered" evidence="1">
    <location>
        <begin position="14"/>
        <end position="83"/>
    </location>
</feature>
<feature type="transmembrane region" description="Helical" evidence="2">
    <location>
        <begin position="88"/>
        <end position="110"/>
    </location>
</feature>
<accession>A0A8J3BHR1</accession>
<evidence type="ECO:0000256" key="2">
    <source>
        <dbReference type="SAM" id="Phobius"/>
    </source>
</evidence>
<keyword evidence="4" id="KW-1185">Reference proteome</keyword>
<reference evidence="3" key="2">
    <citation type="submission" date="2020-09" db="EMBL/GenBank/DDBJ databases">
        <authorList>
            <person name="Sun Q."/>
            <person name="Ohkuma M."/>
        </authorList>
    </citation>
    <scope>NUCLEOTIDE SEQUENCE</scope>
    <source>
        <strain evidence="3">JCM 3091</strain>
    </source>
</reference>
<sequence length="308" mass="33050">MAVVFSLHSVAVMSREHAPLTRERPAETAERRPSVRMSRNSTAGGQVHDRPSGDWGPPDRPLPRHTGARPPGTSSRHRVAGRRRRRPLVLGTMLACAFGLVVAVVLAGVVPGTTVAGRDLAANADEAAIIDRNRQDDSRRDNPEASRGQRRAAPALSGKPAAKPVRPVAGLSSTQMANAQVIVLAARKRKLPSRAMLVGLMTAMQETNLRNLANPGVPASLRHQNDGTGTDHDSVGVFQQRPSQGWGSVAELMDPHYAAGAFFGRLERTPGWEKLPLTRAAQTVQRSAFPSAYAKHETKARKIVAALA</sequence>
<keyword evidence="2" id="KW-1133">Transmembrane helix</keyword>
<reference evidence="3" key="1">
    <citation type="journal article" date="2014" name="Int. J. Syst. Evol. Microbiol.">
        <title>Complete genome sequence of Corynebacterium casei LMG S-19264T (=DSM 44701T), isolated from a smear-ripened cheese.</title>
        <authorList>
            <consortium name="US DOE Joint Genome Institute (JGI-PGF)"/>
            <person name="Walter F."/>
            <person name="Albersmeier A."/>
            <person name="Kalinowski J."/>
            <person name="Ruckert C."/>
        </authorList>
    </citation>
    <scope>NUCLEOTIDE SEQUENCE</scope>
    <source>
        <strain evidence="3">JCM 3091</strain>
    </source>
</reference>
<evidence type="ECO:0000313" key="4">
    <source>
        <dbReference type="Proteomes" id="UP000662200"/>
    </source>
</evidence>
<gene>
    <name evidence="3" type="ORF">GCM10010124_13610</name>
</gene>
<keyword evidence="2" id="KW-0812">Transmembrane</keyword>
<feature type="compositionally biased region" description="Basic and acidic residues" evidence="1">
    <location>
        <begin position="14"/>
        <end position="33"/>
    </location>
</feature>
<name>A0A8J3BHR1_9ACTN</name>
<dbReference type="EMBL" id="BMQC01000003">
    <property type="protein sequence ID" value="GGK22403.1"/>
    <property type="molecule type" value="Genomic_DNA"/>
</dbReference>
<dbReference type="Proteomes" id="UP000662200">
    <property type="component" value="Unassembled WGS sequence"/>
</dbReference>
<feature type="compositionally biased region" description="Basic and acidic residues" evidence="1">
    <location>
        <begin position="131"/>
        <end position="144"/>
    </location>
</feature>
<proteinExistence type="predicted"/>
<keyword evidence="2" id="KW-0472">Membrane</keyword>
<organism evidence="3 4">
    <name type="scientific">Pilimelia terevasa</name>
    <dbReference type="NCBI Taxonomy" id="53372"/>
    <lineage>
        <taxon>Bacteria</taxon>
        <taxon>Bacillati</taxon>
        <taxon>Actinomycetota</taxon>
        <taxon>Actinomycetes</taxon>
        <taxon>Micromonosporales</taxon>
        <taxon>Micromonosporaceae</taxon>
        <taxon>Pilimelia</taxon>
    </lineage>
</organism>
<evidence type="ECO:0000256" key="1">
    <source>
        <dbReference type="SAM" id="MobiDB-lite"/>
    </source>
</evidence>
<comment type="caution">
    <text evidence="3">The sequence shown here is derived from an EMBL/GenBank/DDBJ whole genome shotgun (WGS) entry which is preliminary data.</text>
</comment>
<protein>
    <submittedName>
        <fullName evidence="3">Uncharacterized protein</fullName>
    </submittedName>
</protein>
<evidence type="ECO:0000313" key="3">
    <source>
        <dbReference type="EMBL" id="GGK22403.1"/>
    </source>
</evidence>
<dbReference type="AlphaFoldDB" id="A0A8J3BHR1"/>